<dbReference type="Proteomes" id="UP001596417">
    <property type="component" value="Unassembled WGS sequence"/>
</dbReference>
<evidence type="ECO:0000313" key="5">
    <source>
        <dbReference type="Proteomes" id="UP001596417"/>
    </source>
</evidence>
<keyword evidence="5" id="KW-1185">Reference proteome</keyword>
<keyword evidence="1" id="KW-0175">Coiled coil</keyword>
<gene>
    <name evidence="2" type="ORF">ACFQL7_20975</name>
    <name evidence="3" type="ORF">ACFQL7_21000</name>
    <name evidence="4" type="ORF">ACFQL7_21050</name>
</gene>
<dbReference type="RefSeq" id="WP_390206616.1">
    <property type="nucleotide sequence ID" value="NZ_JBHSZC010000002.1"/>
</dbReference>
<proteinExistence type="predicted"/>
<feature type="coiled-coil region" evidence="1">
    <location>
        <begin position="165"/>
        <end position="199"/>
    </location>
</feature>
<dbReference type="EMBL" id="JBHTAX010000003">
    <property type="protein sequence ID" value="MFC7192028.1"/>
    <property type="molecule type" value="Genomic_DNA"/>
</dbReference>
<evidence type="ECO:0000256" key="1">
    <source>
        <dbReference type="SAM" id="Coils"/>
    </source>
</evidence>
<evidence type="ECO:0000313" key="4">
    <source>
        <dbReference type="EMBL" id="MFC7192043.1"/>
    </source>
</evidence>
<dbReference type="AlphaFoldDB" id="A0ABD5YS29"/>
<accession>A0ABD5YS29</accession>
<dbReference type="EMBL" id="JBHTAX010000003">
    <property type="protein sequence ID" value="MFC7192043.1"/>
    <property type="molecule type" value="Genomic_DNA"/>
</dbReference>
<dbReference type="EMBL" id="JBHTAX010000003">
    <property type="protein sequence ID" value="MFC7192033.1"/>
    <property type="molecule type" value="Genomic_DNA"/>
</dbReference>
<evidence type="ECO:0000313" key="2">
    <source>
        <dbReference type="EMBL" id="MFC7192028.1"/>
    </source>
</evidence>
<sequence>MRDATELSQSSQVLYRLEQHLIPAGFVEEARREREHDFRKFRLTGSGQMWVDEHAEALEYPATRAETQEMAYEAVEQAESAKESVQNYRKKLHRMGKVVDDLKGLEEQVEENSTKLGYQGGSISGLRSRKADDEDVASVRTDLVDFRGEMEEKHEAAVDHVRGRLDAQEMRIGEMQGEMEQLRDENSRLRSDVRELRERMDQRLVVRIREWLGEAYRIVLEWLREAHRIVLESLTDQRG</sequence>
<reference evidence="3" key="3">
    <citation type="submission" date="2024-09" db="EMBL/GenBank/DDBJ databases">
        <authorList>
            <person name="Sun Q."/>
        </authorList>
    </citation>
    <scope>NUCLEOTIDE SEQUENCE</scope>
    <source>
        <strain evidence="3">NBRC 107106</strain>
    </source>
</reference>
<reference evidence="5" key="2">
    <citation type="journal article" date="2019" name="Int. J. Syst. Evol. Microbiol.">
        <title>The Global Catalogue of Microorganisms (GCM) 10K type strain sequencing project: providing services to taxonomists for standard genome sequencing and annotation.</title>
        <authorList>
            <consortium name="The Broad Institute Genomics Platform"/>
            <consortium name="The Broad Institute Genome Sequencing Center for Infectious Disease"/>
            <person name="Wu L."/>
            <person name="Ma J."/>
        </authorList>
    </citation>
    <scope>NUCLEOTIDE SEQUENCE [LARGE SCALE GENOMIC DNA]</scope>
    <source>
        <strain evidence="5">RDMS1</strain>
    </source>
</reference>
<name>A0ABD5YS29_9EURY</name>
<organism evidence="3 5">
    <name type="scientific">Halocatena marina</name>
    <dbReference type="NCBI Taxonomy" id="2934937"/>
    <lineage>
        <taxon>Archaea</taxon>
        <taxon>Methanobacteriati</taxon>
        <taxon>Methanobacteriota</taxon>
        <taxon>Stenosarchaea group</taxon>
        <taxon>Halobacteria</taxon>
        <taxon>Halobacteriales</taxon>
        <taxon>Natronomonadaceae</taxon>
        <taxon>Halocatena</taxon>
    </lineage>
</organism>
<comment type="caution">
    <text evidence="3">The sequence shown here is derived from an EMBL/GenBank/DDBJ whole genome shotgun (WGS) entry which is preliminary data.</text>
</comment>
<dbReference type="Gene3D" id="1.20.5.1700">
    <property type="match status" value="1"/>
</dbReference>
<evidence type="ECO:0000313" key="3">
    <source>
        <dbReference type="EMBL" id="MFC7192033.1"/>
    </source>
</evidence>
<reference evidence="3" key="1">
    <citation type="journal article" date="2014" name="Int. J. Syst. Evol. Microbiol.">
        <title>Complete genome sequence of Corynebacterium casei LMG S-19264T (=DSM 44701T), isolated from a smear-ripened cheese.</title>
        <authorList>
            <consortium name="US DOE Joint Genome Institute (JGI-PGF)"/>
            <person name="Walter F."/>
            <person name="Albersmeier A."/>
            <person name="Kalinowski J."/>
            <person name="Ruckert C."/>
        </authorList>
    </citation>
    <scope>NUCLEOTIDE SEQUENCE [LARGE SCALE GENOMIC DNA]</scope>
    <source>
        <strain evidence="3">NBRC 107106</strain>
    </source>
</reference>
<protein>
    <submittedName>
        <fullName evidence="3">Uncharacterized protein</fullName>
    </submittedName>
</protein>